<sequence length="413" mass="46380">MTEHMSDDTNYTGNQLDQQMHTVVEPLRRSPFYEQQRQLNGDFVNLGDWHSPNWYGENEHLKESYDGATGADLSMRQAVEHKHVREHVGLYDLTPFTPIEVQGSSAESFMQERFANDMAIDVGQMRYTTMLNEDGGIQADLTVVRMSDDRFRVITLGVGTGRQHTSWIREFAPDGINVVNRGEEFCGIGVWGPNARNVLESVTNADLSNSAFPYYTAQELVVDEVPVAALRLSYVGELGWELWTPMGYGGQLWDTLAETIEEYEGIPMGTAALNSMGLEKGFRFWGADISPDYNPYEANLAFTVDMNTDFVGKEALKTIKKEGVNQQLVPVTLDDSRTIPGFDAMFVDDDAELGEPVRSDFGYSVDESILYGYLPIEYTDSGTSIEVAVNDERYAASVREEPRFDPDREKLLG</sequence>
<evidence type="ECO:0000313" key="5">
    <source>
        <dbReference type="Proteomes" id="UP001500962"/>
    </source>
</evidence>
<feature type="binding site" evidence="1">
    <location>
        <position position="241"/>
    </location>
    <ligand>
        <name>substrate</name>
    </ligand>
</feature>
<dbReference type="PANTHER" id="PTHR43757:SF2">
    <property type="entry name" value="AMINOMETHYLTRANSFERASE, MITOCHONDRIAL"/>
    <property type="match status" value="1"/>
</dbReference>
<dbReference type="PIRSF" id="PIRSF006487">
    <property type="entry name" value="GcvT"/>
    <property type="match status" value="1"/>
</dbReference>
<dbReference type="PANTHER" id="PTHR43757">
    <property type="entry name" value="AMINOMETHYLTRANSFERASE"/>
    <property type="match status" value="1"/>
</dbReference>
<dbReference type="Gene3D" id="2.40.30.110">
    <property type="entry name" value="Aminomethyltransferase beta-barrel domains"/>
    <property type="match status" value="1"/>
</dbReference>
<dbReference type="Pfam" id="PF08669">
    <property type="entry name" value="GCV_T_C"/>
    <property type="match status" value="1"/>
</dbReference>
<dbReference type="Proteomes" id="UP001500962">
    <property type="component" value="Unassembled WGS sequence"/>
</dbReference>
<evidence type="ECO:0000256" key="1">
    <source>
        <dbReference type="PIRSR" id="PIRSR006487-1"/>
    </source>
</evidence>
<dbReference type="EMBL" id="BAAADN010000015">
    <property type="protein sequence ID" value="GAA0454465.1"/>
    <property type="molecule type" value="Genomic_DNA"/>
</dbReference>
<comment type="caution">
    <text evidence="4">The sequence shown here is derived from an EMBL/GenBank/DDBJ whole genome shotgun (WGS) entry which is preliminary data.</text>
</comment>
<reference evidence="4" key="1">
    <citation type="journal article" date="2014" name="Int. J. Syst. Evol. Microbiol.">
        <title>Complete genome sequence of Corynebacterium casei LMG S-19264T (=DSM 44701T), isolated from a smear-ripened cheese.</title>
        <authorList>
            <consortium name="US DOE Joint Genome Institute (JGI-PGF)"/>
            <person name="Walter F."/>
            <person name="Albersmeier A."/>
            <person name="Kalinowski J."/>
            <person name="Ruckert C."/>
        </authorList>
    </citation>
    <scope>NUCLEOTIDE SEQUENCE</scope>
    <source>
        <strain evidence="4">JCM 12289</strain>
    </source>
</reference>
<feature type="domain" description="Aminomethyltransferase C-terminal" evidence="3">
    <location>
        <begin position="327"/>
        <end position="405"/>
    </location>
</feature>
<dbReference type="InterPro" id="IPR029043">
    <property type="entry name" value="GcvT/YgfZ_C"/>
</dbReference>
<gene>
    <name evidence="4" type="ORF">GCM10008985_07780</name>
</gene>
<dbReference type="SUPFAM" id="SSF101790">
    <property type="entry name" value="Aminomethyltransferase beta-barrel domain"/>
    <property type="match status" value="1"/>
</dbReference>
<dbReference type="SUPFAM" id="SSF103025">
    <property type="entry name" value="Folate-binding domain"/>
    <property type="match status" value="1"/>
</dbReference>
<dbReference type="Gene3D" id="3.30.70.1400">
    <property type="entry name" value="Aminomethyltransferase beta-barrel domains"/>
    <property type="match status" value="1"/>
</dbReference>
<dbReference type="InterPro" id="IPR013977">
    <property type="entry name" value="GcvT_C"/>
</dbReference>
<organism evidence="4 5">
    <name type="scientific">Halococcus dombrowskii</name>
    <dbReference type="NCBI Taxonomy" id="179637"/>
    <lineage>
        <taxon>Archaea</taxon>
        <taxon>Methanobacteriati</taxon>
        <taxon>Methanobacteriota</taxon>
        <taxon>Stenosarchaea group</taxon>
        <taxon>Halobacteria</taxon>
        <taxon>Halobacteriales</taxon>
        <taxon>Halococcaceae</taxon>
        <taxon>Halococcus</taxon>
    </lineage>
</organism>
<dbReference type="Gene3D" id="3.30.1360.120">
    <property type="entry name" value="Probable tRNA modification gtpase trme, domain 1"/>
    <property type="match status" value="1"/>
</dbReference>
<accession>A0AAV3SDQ0</accession>
<dbReference type="Pfam" id="PF01571">
    <property type="entry name" value="GCV_T"/>
    <property type="match status" value="1"/>
</dbReference>
<feature type="domain" description="GCVT N-terminal" evidence="2">
    <location>
        <begin position="32"/>
        <end position="307"/>
    </location>
</feature>
<dbReference type="AlphaFoldDB" id="A0AAV3SDQ0"/>
<reference evidence="4" key="2">
    <citation type="submission" date="2023-12" db="EMBL/GenBank/DDBJ databases">
        <authorList>
            <person name="Sun Q."/>
            <person name="Inoue M."/>
        </authorList>
    </citation>
    <scope>NUCLEOTIDE SEQUENCE</scope>
    <source>
        <strain evidence="4">JCM 12289</strain>
    </source>
</reference>
<evidence type="ECO:0000259" key="2">
    <source>
        <dbReference type="Pfam" id="PF01571"/>
    </source>
</evidence>
<name>A0AAV3SDQ0_HALDO</name>
<evidence type="ECO:0000259" key="3">
    <source>
        <dbReference type="Pfam" id="PF08669"/>
    </source>
</evidence>
<evidence type="ECO:0008006" key="6">
    <source>
        <dbReference type="Google" id="ProtNLM"/>
    </source>
</evidence>
<proteinExistence type="predicted"/>
<protein>
    <recommendedName>
        <fullName evidence="6">Aminomethyltransferase</fullName>
    </recommendedName>
</protein>
<dbReference type="InterPro" id="IPR006222">
    <property type="entry name" value="GCVT_N"/>
</dbReference>
<dbReference type="InterPro" id="IPR028896">
    <property type="entry name" value="GcvT/YgfZ/DmdA"/>
</dbReference>
<evidence type="ECO:0000313" key="4">
    <source>
        <dbReference type="EMBL" id="GAA0454465.1"/>
    </source>
</evidence>
<dbReference type="InterPro" id="IPR027266">
    <property type="entry name" value="TrmE/GcvT-like"/>
</dbReference>